<name>A0A506QPI6_9GAMM</name>
<dbReference type="Gene3D" id="1.20.1280.290">
    <property type="match status" value="1"/>
</dbReference>
<dbReference type="Proteomes" id="UP000317747">
    <property type="component" value="Unassembled WGS sequence"/>
</dbReference>
<dbReference type="RefSeq" id="WP_128086646.1">
    <property type="nucleotide sequence ID" value="NZ_CP071408.1"/>
</dbReference>
<keyword evidence="1" id="KW-0472">Membrane</keyword>
<dbReference type="OrthoDB" id="122062at2"/>
<keyword evidence="3" id="KW-1185">Reference proteome</keyword>
<dbReference type="Pfam" id="PF03083">
    <property type="entry name" value="MtN3_slv"/>
    <property type="match status" value="1"/>
</dbReference>
<dbReference type="InterPro" id="IPR004316">
    <property type="entry name" value="SWEET_rpt"/>
</dbReference>
<comment type="caution">
    <text evidence="2">The sequence shown here is derived from an EMBL/GenBank/DDBJ whole genome shotgun (WGS) entry which is preliminary data.</text>
</comment>
<evidence type="ECO:0000256" key="1">
    <source>
        <dbReference type="SAM" id="Phobius"/>
    </source>
</evidence>
<dbReference type="EMBL" id="VHJA01000022">
    <property type="protein sequence ID" value="TPV48132.1"/>
    <property type="molecule type" value="Genomic_DNA"/>
</dbReference>
<proteinExistence type="predicted"/>
<evidence type="ECO:0008006" key="4">
    <source>
        <dbReference type="Google" id="ProtNLM"/>
    </source>
</evidence>
<accession>A0A506QPI6</accession>
<gene>
    <name evidence="2" type="ORF">FJW01_02140</name>
</gene>
<protein>
    <recommendedName>
        <fullName evidence="4">MtN3 and saliva related transmembrane protein</fullName>
    </recommendedName>
</protein>
<feature type="transmembrane region" description="Helical" evidence="1">
    <location>
        <begin position="86"/>
        <end position="104"/>
    </location>
</feature>
<keyword evidence="1" id="KW-0812">Transmembrane</keyword>
<reference evidence="2 3" key="1">
    <citation type="submission" date="2019-06" db="EMBL/GenBank/DDBJ databases">
        <title>Taxogenomics and systematics of the genus Pantoea.</title>
        <authorList>
            <person name="Tambong J.T."/>
        </authorList>
    </citation>
    <scope>NUCLEOTIDE SEQUENCE [LARGE SCALE GENOMIC DNA]</scope>
    <source>
        <strain evidence="2 3">LMG 24200</strain>
    </source>
</reference>
<feature type="transmembrane region" description="Helical" evidence="1">
    <location>
        <begin position="31"/>
        <end position="48"/>
    </location>
</feature>
<evidence type="ECO:0000313" key="2">
    <source>
        <dbReference type="EMBL" id="TPV48132.1"/>
    </source>
</evidence>
<sequence>MKNILLVVLTIIAALLSAFLLSPWPVWLGTLAAWVTTGSFCLQVLHIIKNKDTSGLSLGMWGALFFGVSCWAWYGFRMSDIPVMTANGITALLALTVILLKLWHERPVFNKNSRRLVRMPRVILKPRIRRLRPLKTPDESRLKRENK</sequence>
<dbReference type="GO" id="GO:0016020">
    <property type="term" value="C:membrane"/>
    <property type="evidence" value="ECO:0007669"/>
    <property type="project" value="InterPro"/>
</dbReference>
<keyword evidence="1" id="KW-1133">Transmembrane helix</keyword>
<organism evidence="2 3">
    <name type="scientific">Pantoea deleyi</name>
    <dbReference type="NCBI Taxonomy" id="470932"/>
    <lineage>
        <taxon>Bacteria</taxon>
        <taxon>Pseudomonadati</taxon>
        <taxon>Pseudomonadota</taxon>
        <taxon>Gammaproteobacteria</taxon>
        <taxon>Enterobacterales</taxon>
        <taxon>Erwiniaceae</taxon>
        <taxon>Pantoea</taxon>
    </lineage>
</organism>
<feature type="transmembrane region" description="Helical" evidence="1">
    <location>
        <begin position="55"/>
        <end position="74"/>
    </location>
</feature>
<evidence type="ECO:0000313" key="3">
    <source>
        <dbReference type="Proteomes" id="UP000317747"/>
    </source>
</evidence>
<dbReference type="AlphaFoldDB" id="A0A506QPI6"/>